<keyword evidence="2 5" id="KW-0689">Ribosomal protein</keyword>
<evidence type="ECO:0000256" key="4">
    <source>
        <dbReference type="SAM" id="MobiDB-lite"/>
    </source>
</evidence>
<dbReference type="PANTHER" id="PTHR46741:SF2">
    <property type="entry name" value="RIBOSOMAL PROTEIN L34AE"/>
    <property type="match status" value="1"/>
</dbReference>
<feature type="region of interest" description="Disordered" evidence="4">
    <location>
        <begin position="336"/>
        <end position="355"/>
    </location>
</feature>
<dbReference type="GO" id="GO:1990904">
    <property type="term" value="C:ribonucleoprotein complex"/>
    <property type="evidence" value="ECO:0007669"/>
    <property type="project" value="UniProtKB-KW"/>
</dbReference>
<accession>A0A371HGN1</accession>
<dbReference type="EMBL" id="QJKJ01002635">
    <property type="protein sequence ID" value="RDY01961.1"/>
    <property type="molecule type" value="Genomic_DNA"/>
</dbReference>
<dbReference type="PROSITE" id="PS01145">
    <property type="entry name" value="RIBOSOMAL_L34E"/>
    <property type="match status" value="1"/>
</dbReference>
<reference evidence="5" key="1">
    <citation type="submission" date="2018-05" db="EMBL/GenBank/DDBJ databases">
        <title>Draft genome of Mucuna pruriens seed.</title>
        <authorList>
            <person name="Nnadi N.E."/>
            <person name="Vos R."/>
            <person name="Hasami M.H."/>
            <person name="Devisetty U.K."/>
            <person name="Aguiy J.C."/>
        </authorList>
    </citation>
    <scope>NUCLEOTIDE SEQUENCE [LARGE SCALE GENOMIC DNA]</scope>
    <source>
        <strain evidence="5">JCA_2017</strain>
    </source>
</reference>
<protein>
    <submittedName>
        <fullName evidence="5">60S ribosomal protein L34</fullName>
    </submittedName>
</protein>
<gene>
    <name evidence="5" type="primary">RPL34</name>
    <name evidence="5" type="ORF">CR513_14647</name>
</gene>
<dbReference type="PRINTS" id="PR01250">
    <property type="entry name" value="RIBOSOMALL34"/>
</dbReference>
<dbReference type="InterPro" id="IPR038562">
    <property type="entry name" value="Ribosomal_eL34_C_sf"/>
</dbReference>
<dbReference type="OrthoDB" id="772197at2759"/>
<keyword evidence="3" id="KW-0687">Ribonucleoprotein</keyword>
<dbReference type="Gene3D" id="6.20.370.70">
    <property type="match status" value="1"/>
</dbReference>
<dbReference type="PANTHER" id="PTHR46741">
    <property type="entry name" value="OS09G0413600 PROTEIN"/>
    <property type="match status" value="1"/>
</dbReference>
<dbReference type="GO" id="GO:0003735">
    <property type="term" value="F:structural constituent of ribosome"/>
    <property type="evidence" value="ECO:0007669"/>
    <property type="project" value="InterPro"/>
</dbReference>
<sequence length="880" mass="102104">MDPFGEYFWNFLSKLLNTLFWVFTKVFLRFYSSDFSEAMKQLCSSQFSCDNGQAGSIRSETENFEAVTDTISHESDQIDSNGCKQESESTENCCSETVRDGGNFALEEEETTKLVFKFEYQSWNCNHGEEFEGGCGESGDFVNGGDAVSASTNKYEFMSGKSFSHFLGEPEAESFTVKECFVHSNDAFQLKNHVNNDFGFLARRKFMPENCKRGVDAENLDNFTERKLKAEESMEQSVETVVRNFLSEDDFICSSSDSDSISTLGEGFLSDTDFGTSIEFDTLGSNAEENVGLTEENLEFGDENLDVGYEPDDFAEEDEDIMDELEKLEKECRLEKSSGKSSISSKPEQSVKPNSQTLATFDLEESNRFDTLWEHQDLIEQLKMELKKVRATGLPTILEDSESPRIMEDLKPWKIDEKLQHGSTINELPKFYRSYRERMRKFDILNYQKMYAIGVLQSKDPLQSFSTHKNPSPAFTHILPRGFRLSRRKHTESDPMKKFTRELYRDLEMVYVGQLCLSWEFLQWEYEKALKLWESDQYGLLRFNEVAGEFQQFQVLLQRFIENEPFQGPRVENYARNRCAMRNLLQVPVIREDNAKDKRKFRKREADKDAVTSDRLVEILEESIRTIWRFIRADKDASSLGLKGLRENQVELQDPSDSELFVEIRTDLQKKEKRLRELLRSGSCILKRFQKHHEDEGDQVLYFFSQVDMKLVWRVLNMSRITTDQLAWCRSKLNKINFVNRRIHVEPSFLLFPSFTPLTKMVQRLTYRTRHSYATKSNQHRVVKTPGGKLVYQGTKKRASGPKCPVTGKRIQGIPHLRPTEYKRSRLPRNRRTVNRAYGGVLSGGAVRERIIRAFLVEEQKIVKKVLKIQKTKEKQASKS</sequence>
<evidence type="ECO:0000313" key="5">
    <source>
        <dbReference type="EMBL" id="RDY01961.1"/>
    </source>
</evidence>
<keyword evidence="6" id="KW-1185">Reference proteome</keyword>
<comment type="similarity">
    <text evidence="1">Belongs to the eukaryotic ribosomal protein eL34 family.</text>
</comment>
<dbReference type="Pfam" id="PF01199">
    <property type="entry name" value="Ribosomal_L34e"/>
    <property type="match status" value="1"/>
</dbReference>
<feature type="compositionally biased region" description="Low complexity" evidence="4">
    <location>
        <begin position="339"/>
        <end position="352"/>
    </location>
</feature>
<dbReference type="GO" id="GO:0006412">
    <property type="term" value="P:translation"/>
    <property type="evidence" value="ECO:0007669"/>
    <property type="project" value="InterPro"/>
</dbReference>
<comment type="caution">
    <text evidence="5">The sequence shown here is derived from an EMBL/GenBank/DDBJ whole genome shotgun (WGS) entry which is preliminary data.</text>
</comment>
<evidence type="ECO:0000256" key="3">
    <source>
        <dbReference type="ARBA" id="ARBA00023274"/>
    </source>
</evidence>
<proteinExistence type="inferred from homology"/>
<evidence type="ECO:0000313" key="6">
    <source>
        <dbReference type="Proteomes" id="UP000257109"/>
    </source>
</evidence>
<organism evidence="5 6">
    <name type="scientific">Mucuna pruriens</name>
    <name type="common">Velvet bean</name>
    <name type="synonym">Dolichos pruriens</name>
    <dbReference type="NCBI Taxonomy" id="157652"/>
    <lineage>
        <taxon>Eukaryota</taxon>
        <taxon>Viridiplantae</taxon>
        <taxon>Streptophyta</taxon>
        <taxon>Embryophyta</taxon>
        <taxon>Tracheophyta</taxon>
        <taxon>Spermatophyta</taxon>
        <taxon>Magnoliopsida</taxon>
        <taxon>eudicotyledons</taxon>
        <taxon>Gunneridae</taxon>
        <taxon>Pentapetalae</taxon>
        <taxon>rosids</taxon>
        <taxon>fabids</taxon>
        <taxon>Fabales</taxon>
        <taxon>Fabaceae</taxon>
        <taxon>Papilionoideae</taxon>
        <taxon>50 kb inversion clade</taxon>
        <taxon>NPAAA clade</taxon>
        <taxon>indigoferoid/millettioid clade</taxon>
        <taxon>Phaseoleae</taxon>
        <taxon>Mucuna</taxon>
    </lineage>
</organism>
<evidence type="ECO:0000256" key="1">
    <source>
        <dbReference type="ARBA" id="ARBA00009875"/>
    </source>
</evidence>
<feature type="non-terminal residue" evidence="5">
    <location>
        <position position="1"/>
    </location>
</feature>
<dbReference type="AlphaFoldDB" id="A0A371HGN1"/>
<dbReference type="InterPro" id="IPR008195">
    <property type="entry name" value="Ribosomal_eL34"/>
</dbReference>
<dbReference type="InterPro" id="IPR018065">
    <property type="entry name" value="Ribosomal_eL34_CS"/>
</dbReference>
<dbReference type="Pfam" id="PF07891">
    <property type="entry name" value="DUF1666"/>
    <property type="match status" value="1"/>
</dbReference>
<evidence type="ECO:0000256" key="2">
    <source>
        <dbReference type="ARBA" id="ARBA00022980"/>
    </source>
</evidence>
<dbReference type="Gene3D" id="6.20.340.10">
    <property type="match status" value="1"/>
</dbReference>
<dbReference type="InterPro" id="IPR012870">
    <property type="entry name" value="DUF1666"/>
</dbReference>
<dbReference type="STRING" id="157652.A0A371HGN1"/>
<name>A0A371HGN1_MUCPR</name>
<dbReference type="Proteomes" id="UP000257109">
    <property type="component" value="Unassembled WGS sequence"/>
</dbReference>
<dbReference type="GO" id="GO:0005840">
    <property type="term" value="C:ribosome"/>
    <property type="evidence" value="ECO:0007669"/>
    <property type="project" value="UniProtKB-KW"/>
</dbReference>